<accession>A0A6J5MLS0</accession>
<sequence length="167" mass="18598">MKYLIFNNESQANLRSDKCFDDLINKDGTTSYCDVIKHTADDLWAVVVDNRTEYLFTPQELLDSVNLTYDWFPIIPDTDPTGYKRINTKSTNIIKTGAGILRKIVIGIAGTGGNKIVIYNNTTNTGSIIQQLSTSVIGEYDLNVDFTIGLTIVCSLGISSDFTVYYE</sequence>
<gene>
    <name evidence="1" type="ORF">UFOVP518_17</name>
</gene>
<proteinExistence type="predicted"/>
<name>A0A6J5MLS0_9CAUD</name>
<reference evidence="1" key="1">
    <citation type="submission" date="2020-04" db="EMBL/GenBank/DDBJ databases">
        <authorList>
            <person name="Chiriac C."/>
            <person name="Salcher M."/>
            <person name="Ghai R."/>
            <person name="Kavagutti S V."/>
        </authorList>
    </citation>
    <scope>NUCLEOTIDE SEQUENCE</scope>
</reference>
<dbReference type="EMBL" id="LR796478">
    <property type="protein sequence ID" value="CAB4147212.1"/>
    <property type="molecule type" value="Genomic_DNA"/>
</dbReference>
<protein>
    <submittedName>
        <fullName evidence="1">Uncharacterized protein</fullName>
    </submittedName>
</protein>
<evidence type="ECO:0000313" key="1">
    <source>
        <dbReference type="EMBL" id="CAB4147212.1"/>
    </source>
</evidence>
<organism evidence="1">
    <name type="scientific">uncultured Caudovirales phage</name>
    <dbReference type="NCBI Taxonomy" id="2100421"/>
    <lineage>
        <taxon>Viruses</taxon>
        <taxon>Duplodnaviria</taxon>
        <taxon>Heunggongvirae</taxon>
        <taxon>Uroviricota</taxon>
        <taxon>Caudoviricetes</taxon>
        <taxon>Peduoviridae</taxon>
        <taxon>Maltschvirus</taxon>
        <taxon>Maltschvirus maltsch</taxon>
    </lineage>
</organism>